<dbReference type="RefSeq" id="WP_146445040.1">
    <property type="nucleotide sequence ID" value="NZ_SJPR01000002.1"/>
</dbReference>
<sequence length="488" mass="50097">MPAATVIYGLDDKPPLARAVVLAVQHVLTMFGSTVAVPLLLAPAMGMDATQTALLISSVMLCSGVATLLQVTFGSRLPIIQGVSFSFLAAFSGVIIPTVLRPTIEDGLGGDPGDCMRYIAGAVIVGAVGEMVLGFSGLIGQIRQFLSPVVVGPVIMLIGLALYGAGAPVAASDWPISLLTMALIIMFSLVLSRRLLVFRLFPMLLAILTAVGVCHLGTVLGWYGAGHPARVSFDAMEKAEWFRTTSVFFPWGAPKFSTAFIVAVLAGYLASMIESFGDYHACSHMAGGGDPTAKQITRGIGFEGVGCALTGVFGGFSSTSYSENVGLVGLTKVGSRYVVQIAGGLLVLLGLFGKFGAIAAAIPQPVVGGLYCVMFGLISAVGVRQFAKADLDSDRNLLIGGFALFMGLSVPAYFNSEAGGAALAAIPYGLGDVLGALGKTGMAVAAVLGIVLDNLIPGTPAERGLHDGPGVLVPEAADIDEVEVGVKP</sequence>
<comment type="subcellular location">
    <subcellularLocation>
        <location evidence="1">Membrane</location>
        <topology evidence="1">Multi-pass membrane protein</topology>
    </subcellularLocation>
</comment>
<gene>
    <name evidence="8" type="primary">pucK</name>
    <name evidence="8" type="ORF">Pla108_23240</name>
</gene>
<organism evidence="8 9">
    <name type="scientific">Botrimarina colliarenosi</name>
    <dbReference type="NCBI Taxonomy" id="2528001"/>
    <lineage>
        <taxon>Bacteria</taxon>
        <taxon>Pseudomonadati</taxon>
        <taxon>Planctomycetota</taxon>
        <taxon>Planctomycetia</taxon>
        <taxon>Pirellulales</taxon>
        <taxon>Lacipirellulaceae</taxon>
        <taxon>Botrimarina</taxon>
    </lineage>
</organism>
<evidence type="ECO:0000256" key="3">
    <source>
        <dbReference type="ARBA" id="ARBA00022448"/>
    </source>
</evidence>
<evidence type="ECO:0000256" key="2">
    <source>
        <dbReference type="ARBA" id="ARBA00008821"/>
    </source>
</evidence>
<evidence type="ECO:0000256" key="6">
    <source>
        <dbReference type="ARBA" id="ARBA00023136"/>
    </source>
</evidence>
<evidence type="ECO:0000256" key="7">
    <source>
        <dbReference type="SAM" id="Phobius"/>
    </source>
</evidence>
<dbReference type="Pfam" id="PF00860">
    <property type="entry name" value="Xan_ur_permease"/>
    <property type="match status" value="1"/>
</dbReference>
<evidence type="ECO:0000313" key="8">
    <source>
        <dbReference type="EMBL" id="TWT98167.1"/>
    </source>
</evidence>
<dbReference type="GO" id="GO:0015205">
    <property type="term" value="F:nucleobase transmembrane transporter activity"/>
    <property type="evidence" value="ECO:0007669"/>
    <property type="project" value="UniProtKB-ARBA"/>
</dbReference>
<feature type="transmembrane region" description="Helical" evidence="7">
    <location>
        <begin position="368"/>
        <end position="387"/>
    </location>
</feature>
<feature type="transmembrane region" description="Helical" evidence="7">
    <location>
        <begin position="53"/>
        <end position="73"/>
    </location>
</feature>
<feature type="transmembrane region" description="Helical" evidence="7">
    <location>
        <begin position="337"/>
        <end position="362"/>
    </location>
</feature>
<feature type="transmembrane region" description="Helical" evidence="7">
    <location>
        <begin position="116"/>
        <end position="138"/>
    </location>
</feature>
<proteinExistence type="inferred from homology"/>
<accession>A0A5C6AFG8</accession>
<dbReference type="PANTHER" id="PTHR11119">
    <property type="entry name" value="XANTHINE-URACIL / VITAMIN C PERMEASE FAMILY MEMBER"/>
    <property type="match status" value="1"/>
</dbReference>
<dbReference type="GO" id="GO:0005886">
    <property type="term" value="C:plasma membrane"/>
    <property type="evidence" value="ECO:0007669"/>
    <property type="project" value="UniProtKB-ARBA"/>
</dbReference>
<dbReference type="AlphaFoldDB" id="A0A5C6AFG8"/>
<dbReference type="Proteomes" id="UP000317421">
    <property type="component" value="Unassembled WGS sequence"/>
</dbReference>
<keyword evidence="3" id="KW-0813">Transport</keyword>
<dbReference type="NCBIfam" id="NF037981">
    <property type="entry name" value="NCS2_1"/>
    <property type="match status" value="1"/>
</dbReference>
<keyword evidence="6 7" id="KW-0472">Membrane</keyword>
<comment type="caution">
    <text evidence="8">The sequence shown here is derived from an EMBL/GenBank/DDBJ whole genome shotgun (WGS) entry which is preliminary data.</text>
</comment>
<evidence type="ECO:0000313" key="9">
    <source>
        <dbReference type="Proteomes" id="UP000317421"/>
    </source>
</evidence>
<feature type="transmembrane region" description="Helical" evidence="7">
    <location>
        <begin position="203"/>
        <end position="223"/>
    </location>
</feature>
<protein>
    <submittedName>
        <fullName evidence="8">Uric acid permease PucK</fullName>
    </submittedName>
</protein>
<keyword evidence="5 7" id="KW-1133">Transmembrane helix</keyword>
<name>A0A5C6AFG8_9BACT</name>
<dbReference type="PROSITE" id="PS01116">
    <property type="entry name" value="XANTH_URACIL_PERMASE"/>
    <property type="match status" value="1"/>
</dbReference>
<dbReference type="InterPro" id="IPR006043">
    <property type="entry name" value="NCS2"/>
</dbReference>
<feature type="transmembrane region" description="Helical" evidence="7">
    <location>
        <begin position="85"/>
        <end position="104"/>
    </location>
</feature>
<dbReference type="EMBL" id="SJPR01000002">
    <property type="protein sequence ID" value="TWT98167.1"/>
    <property type="molecule type" value="Genomic_DNA"/>
</dbReference>
<comment type="similarity">
    <text evidence="2">Belongs to the nucleobase:cation symporter-2 (NCS2) (TC 2.A.40) family.</text>
</comment>
<feature type="transmembrane region" description="Helical" evidence="7">
    <location>
        <begin position="20"/>
        <end position="41"/>
    </location>
</feature>
<keyword evidence="4 7" id="KW-0812">Transmembrane</keyword>
<evidence type="ECO:0000256" key="5">
    <source>
        <dbReference type="ARBA" id="ARBA00022989"/>
    </source>
</evidence>
<feature type="transmembrane region" description="Helical" evidence="7">
    <location>
        <begin position="145"/>
        <end position="165"/>
    </location>
</feature>
<evidence type="ECO:0000256" key="4">
    <source>
        <dbReference type="ARBA" id="ARBA00022692"/>
    </source>
</evidence>
<feature type="transmembrane region" description="Helical" evidence="7">
    <location>
        <begin position="248"/>
        <end position="270"/>
    </location>
</feature>
<feature type="transmembrane region" description="Helical" evidence="7">
    <location>
        <begin position="396"/>
        <end position="414"/>
    </location>
</feature>
<dbReference type="OrthoDB" id="9805749at2"/>
<evidence type="ECO:0000256" key="1">
    <source>
        <dbReference type="ARBA" id="ARBA00004141"/>
    </source>
</evidence>
<reference evidence="8 9" key="1">
    <citation type="submission" date="2019-02" db="EMBL/GenBank/DDBJ databases">
        <title>Deep-cultivation of Planctomycetes and their phenomic and genomic characterization uncovers novel biology.</title>
        <authorList>
            <person name="Wiegand S."/>
            <person name="Jogler M."/>
            <person name="Boedeker C."/>
            <person name="Pinto D."/>
            <person name="Vollmers J."/>
            <person name="Rivas-Marin E."/>
            <person name="Kohn T."/>
            <person name="Peeters S.H."/>
            <person name="Heuer A."/>
            <person name="Rast P."/>
            <person name="Oberbeckmann S."/>
            <person name="Bunk B."/>
            <person name="Jeske O."/>
            <person name="Meyerdierks A."/>
            <person name="Storesund J.E."/>
            <person name="Kallscheuer N."/>
            <person name="Luecker S."/>
            <person name="Lage O.M."/>
            <person name="Pohl T."/>
            <person name="Merkel B.J."/>
            <person name="Hornburger P."/>
            <person name="Mueller R.-W."/>
            <person name="Bruemmer F."/>
            <person name="Labrenz M."/>
            <person name="Spormann A.M."/>
            <person name="Op Den Camp H."/>
            <person name="Overmann J."/>
            <person name="Amann R."/>
            <person name="Jetten M.S.M."/>
            <person name="Mascher T."/>
            <person name="Medema M.H."/>
            <person name="Devos D.P."/>
            <person name="Kaster A.-K."/>
            <person name="Ovreas L."/>
            <person name="Rohde M."/>
            <person name="Galperin M.Y."/>
            <person name="Jogler C."/>
        </authorList>
    </citation>
    <scope>NUCLEOTIDE SEQUENCE [LARGE SCALE GENOMIC DNA]</scope>
    <source>
        <strain evidence="8 9">Pla108</strain>
    </source>
</reference>
<keyword evidence="9" id="KW-1185">Reference proteome</keyword>
<feature type="transmembrane region" description="Helical" evidence="7">
    <location>
        <begin position="434"/>
        <end position="456"/>
    </location>
</feature>
<dbReference type="InterPro" id="IPR006042">
    <property type="entry name" value="Xan_ur_permease"/>
</dbReference>
<feature type="transmembrane region" description="Helical" evidence="7">
    <location>
        <begin position="171"/>
        <end position="191"/>
    </location>
</feature>